<keyword evidence="1" id="KW-0175">Coiled coil</keyword>
<evidence type="ECO:0000256" key="2">
    <source>
        <dbReference type="SAM" id="Phobius"/>
    </source>
</evidence>
<organism evidence="3 4">
    <name type="scientific">Salana multivorans</name>
    <dbReference type="NCBI Taxonomy" id="120377"/>
    <lineage>
        <taxon>Bacteria</taxon>
        <taxon>Bacillati</taxon>
        <taxon>Actinomycetota</taxon>
        <taxon>Actinomycetes</taxon>
        <taxon>Micrococcales</taxon>
        <taxon>Beutenbergiaceae</taxon>
        <taxon>Salana</taxon>
    </lineage>
</organism>
<dbReference type="AlphaFoldDB" id="A0A3N2D1A4"/>
<name>A0A3N2D1A4_9MICO</name>
<dbReference type="RefSeq" id="WP_123740500.1">
    <property type="nucleotide sequence ID" value="NZ_CALFQU010000035.1"/>
</dbReference>
<dbReference type="EMBL" id="RKHQ01000002">
    <property type="protein sequence ID" value="ROR93555.1"/>
    <property type="molecule type" value="Genomic_DNA"/>
</dbReference>
<reference evidence="3 4" key="1">
    <citation type="submission" date="2018-11" db="EMBL/GenBank/DDBJ databases">
        <title>Sequencing the genomes of 1000 actinobacteria strains.</title>
        <authorList>
            <person name="Klenk H.-P."/>
        </authorList>
    </citation>
    <scope>NUCLEOTIDE SEQUENCE [LARGE SCALE GENOMIC DNA]</scope>
    <source>
        <strain evidence="3 4">DSM 13521</strain>
    </source>
</reference>
<evidence type="ECO:0000313" key="4">
    <source>
        <dbReference type="Proteomes" id="UP000275356"/>
    </source>
</evidence>
<protein>
    <submittedName>
        <fullName evidence="3">Uncharacterized protein</fullName>
    </submittedName>
</protein>
<sequence length="109" mass="12394">MPWWLVWVLLSVAALVFLGWVLLRLWRAFRALLAELEALGELMDRLEARMAELDELAAAEGTSEGPGIVLTPRERAELHALRAEIKARRNARRQARYRKVSATWDGITG</sequence>
<feature type="coiled-coil region" evidence="1">
    <location>
        <begin position="29"/>
        <end position="56"/>
    </location>
</feature>
<keyword evidence="4" id="KW-1185">Reference proteome</keyword>
<evidence type="ECO:0000256" key="1">
    <source>
        <dbReference type="SAM" id="Coils"/>
    </source>
</evidence>
<dbReference type="Proteomes" id="UP000275356">
    <property type="component" value="Unassembled WGS sequence"/>
</dbReference>
<proteinExistence type="predicted"/>
<keyword evidence="2" id="KW-0812">Transmembrane</keyword>
<comment type="caution">
    <text evidence="3">The sequence shown here is derived from an EMBL/GenBank/DDBJ whole genome shotgun (WGS) entry which is preliminary data.</text>
</comment>
<gene>
    <name evidence="3" type="ORF">EDD28_2973</name>
</gene>
<accession>A0A3N2D1A4</accession>
<keyword evidence="2" id="KW-0472">Membrane</keyword>
<keyword evidence="2" id="KW-1133">Transmembrane helix</keyword>
<evidence type="ECO:0000313" key="3">
    <source>
        <dbReference type="EMBL" id="ROR93555.1"/>
    </source>
</evidence>
<feature type="transmembrane region" description="Helical" evidence="2">
    <location>
        <begin position="6"/>
        <end position="26"/>
    </location>
</feature>